<evidence type="ECO:0008006" key="3">
    <source>
        <dbReference type="Google" id="ProtNLM"/>
    </source>
</evidence>
<organism evidence="1 2">
    <name type="scientific">Bradyrhizobium jicamae</name>
    <dbReference type="NCBI Taxonomy" id="280332"/>
    <lineage>
        <taxon>Bacteria</taxon>
        <taxon>Pseudomonadati</taxon>
        <taxon>Pseudomonadota</taxon>
        <taxon>Alphaproteobacteria</taxon>
        <taxon>Hyphomicrobiales</taxon>
        <taxon>Nitrobacteraceae</taxon>
        <taxon>Bradyrhizobium</taxon>
    </lineage>
</organism>
<dbReference type="EMBL" id="JAFCJH010000005">
    <property type="protein sequence ID" value="MBR0795224.1"/>
    <property type="molecule type" value="Genomic_DNA"/>
</dbReference>
<gene>
    <name evidence="1" type="ORF">JQ615_07480</name>
</gene>
<evidence type="ECO:0000313" key="1">
    <source>
        <dbReference type="EMBL" id="MBR0795224.1"/>
    </source>
</evidence>
<protein>
    <recommendedName>
        <fullName evidence="3">Riboflavin kinase</fullName>
    </recommendedName>
</protein>
<sequence>MGHLASPMSGDAACLDGGRQAVLHVELDLTRQFNEHFGVLAVLEQRVFDGLGAIDEQAAIEAVLFLGDPLATTVAADEDD</sequence>
<proteinExistence type="predicted"/>
<comment type="caution">
    <text evidence="1">The sequence shown here is derived from an EMBL/GenBank/DDBJ whole genome shotgun (WGS) entry which is preliminary data.</text>
</comment>
<keyword evidence="2" id="KW-1185">Reference proteome</keyword>
<reference evidence="2" key="1">
    <citation type="journal article" date="2021" name="ISME J.">
        <title>Evolutionary origin and ecological implication of a unique nif island in free-living Bradyrhizobium lineages.</title>
        <authorList>
            <person name="Tao J."/>
        </authorList>
    </citation>
    <scope>NUCLEOTIDE SEQUENCE [LARGE SCALE GENOMIC DNA]</scope>
    <source>
        <strain evidence="2">SZCCT0434</strain>
    </source>
</reference>
<accession>A0ABS5FEL0</accession>
<evidence type="ECO:0000313" key="2">
    <source>
        <dbReference type="Proteomes" id="UP001315278"/>
    </source>
</evidence>
<name>A0ABS5FEL0_9BRAD</name>
<dbReference type="Proteomes" id="UP001315278">
    <property type="component" value="Unassembled WGS sequence"/>
</dbReference>